<dbReference type="Pfam" id="PF01909">
    <property type="entry name" value="NTP_transf_2"/>
    <property type="match status" value="1"/>
</dbReference>
<dbReference type="CDD" id="cd05403">
    <property type="entry name" value="NT_KNTase_like"/>
    <property type="match status" value="1"/>
</dbReference>
<evidence type="ECO:0000313" key="3">
    <source>
        <dbReference type="Proteomes" id="UP000791080"/>
    </source>
</evidence>
<dbReference type="EMBL" id="AUBJ02000001">
    <property type="protein sequence ID" value="MCP2331018.1"/>
    <property type="molecule type" value="Genomic_DNA"/>
</dbReference>
<reference evidence="2 3" key="1">
    <citation type="submission" date="2022-06" db="EMBL/GenBank/DDBJ databases">
        <title>Genomic Encyclopedia of Type Strains, Phase I: the one thousand microbial genomes (KMG-I) project.</title>
        <authorList>
            <person name="Kyrpides N."/>
        </authorList>
    </citation>
    <scope>NUCLEOTIDE SEQUENCE [LARGE SCALE GENOMIC DNA]</scope>
    <source>
        <strain evidence="2 3">DSM 43889</strain>
    </source>
</reference>
<dbReference type="Proteomes" id="UP000791080">
    <property type="component" value="Unassembled WGS sequence"/>
</dbReference>
<dbReference type="Gene3D" id="3.30.460.10">
    <property type="entry name" value="Beta Polymerase, domain 2"/>
    <property type="match status" value="1"/>
</dbReference>
<accession>A0ABT1JFR6</accession>
<dbReference type="InterPro" id="IPR043519">
    <property type="entry name" value="NT_sf"/>
</dbReference>
<dbReference type="InterPro" id="IPR002934">
    <property type="entry name" value="Polymerase_NTP_transf_dom"/>
</dbReference>
<organism evidence="2 3">
    <name type="scientific">Actinoalloteichus caeruleus DSM 43889</name>
    <dbReference type="NCBI Taxonomy" id="1120930"/>
    <lineage>
        <taxon>Bacteria</taxon>
        <taxon>Bacillati</taxon>
        <taxon>Actinomycetota</taxon>
        <taxon>Actinomycetes</taxon>
        <taxon>Pseudonocardiales</taxon>
        <taxon>Pseudonocardiaceae</taxon>
        <taxon>Actinoalloteichus</taxon>
        <taxon>Actinoalloteichus cyanogriseus</taxon>
    </lineage>
</organism>
<evidence type="ECO:0000313" key="2">
    <source>
        <dbReference type="EMBL" id="MCP2331018.1"/>
    </source>
</evidence>
<sequence>MRKELIEAAHADDDVVDAALVGSAATGREDAWSDIDLVLQVRRDTDPAEVASRWTSQFYDLRGAAHHLDVIAGGVLYRVFLLASSLQIDVSFWPEDQFRATESGFRLLFGTPQPSTEPREPEASREIGMAWLYALHSRSAIARRRVWQATMMLDQLRDQLLVLACMRHGLNPHHGRDADRLPTPFLTVLRQARAVSQAEPELARSHTALVSALADEVALHDPGLAADLATPLAALAHVSV</sequence>
<evidence type="ECO:0000259" key="1">
    <source>
        <dbReference type="Pfam" id="PF01909"/>
    </source>
</evidence>
<dbReference type="SUPFAM" id="SSF81301">
    <property type="entry name" value="Nucleotidyltransferase"/>
    <property type="match status" value="1"/>
</dbReference>
<name>A0ABT1JFR6_ACTCY</name>
<proteinExistence type="predicted"/>
<protein>
    <submittedName>
        <fullName evidence="2">Nucleotidyltransferase domain-containing protein</fullName>
    </submittedName>
</protein>
<comment type="caution">
    <text evidence="2">The sequence shown here is derived from an EMBL/GenBank/DDBJ whole genome shotgun (WGS) entry which is preliminary data.</text>
</comment>
<gene>
    <name evidence="2" type="ORF">G443_001288</name>
</gene>
<keyword evidence="3" id="KW-1185">Reference proteome</keyword>
<feature type="domain" description="Polymerase nucleotidyl transferase" evidence="1">
    <location>
        <begin position="3"/>
        <end position="70"/>
    </location>
</feature>
<dbReference type="RefSeq" id="WP_026420428.1">
    <property type="nucleotide sequence ID" value="NZ_AUBJ02000001.1"/>
</dbReference>